<dbReference type="EMBL" id="NRQW01000164">
    <property type="protein sequence ID" value="PLZ91608.1"/>
    <property type="molecule type" value="Genomic_DNA"/>
</dbReference>
<dbReference type="AlphaFoldDB" id="A0A2N6K5K7"/>
<evidence type="ECO:0000259" key="2">
    <source>
        <dbReference type="PROSITE" id="PS50112"/>
    </source>
</evidence>
<dbReference type="InterPro" id="IPR013655">
    <property type="entry name" value="PAS_fold_3"/>
</dbReference>
<accession>A0A2N6K5K7</accession>
<dbReference type="InterPro" id="IPR001610">
    <property type="entry name" value="PAC"/>
</dbReference>
<feature type="coiled-coil region" evidence="1">
    <location>
        <begin position="420"/>
        <end position="447"/>
    </location>
</feature>
<dbReference type="PROSITE" id="PS50887">
    <property type="entry name" value="GGDEF"/>
    <property type="match status" value="1"/>
</dbReference>
<dbReference type="SMART" id="SM00267">
    <property type="entry name" value="GGDEF"/>
    <property type="match status" value="1"/>
</dbReference>
<dbReference type="NCBIfam" id="TIGR00229">
    <property type="entry name" value="sensory_box"/>
    <property type="match status" value="3"/>
</dbReference>
<dbReference type="PANTHER" id="PTHR45138">
    <property type="entry name" value="REGULATORY COMPONENTS OF SENSORY TRANSDUCTION SYSTEM"/>
    <property type="match status" value="1"/>
</dbReference>
<gene>
    <name evidence="5" type="ORF">CEN44_08170</name>
</gene>
<dbReference type="PROSITE" id="PS50113">
    <property type="entry name" value="PAC"/>
    <property type="match status" value="3"/>
</dbReference>
<feature type="domain" description="GGDEF" evidence="4">
    <location>
        <begin position="475"/>
        <end position="610"/>
    </location>
</feature>
<dbReference type="InterPro" id="IPR029787">
    <property type="entry name" value="Nucleotide_cyclase"/>
</dbReference>
<sequence>MKALSAKLPFAEQRLYQLLEVLPLGVAVIEKNGNYSYINQTGQNLLGASQLLNLVSEHTAVAYQIYRAGTNQIYPSQQLPSVQALAGKVSNANDLEIYREGKAIALEMKVIPIFDDSGEVAYAIAIFQDITERKQAEAAVLAEALQQSEAYLRTVVNNFPLILWAMDKNGVFTLSEGKGLEGLGLKPGEAVGQSVFEMYSDLLEVVAAFRNSLTTGVPYYVTATTNGCTLEGMGNPFYDNQGNIQGMIGVSMDITARKQAEDALKKSEAQFRRLAENVPGMIYRYILHPDGSDEFTYLSPRCREIYEIEPEAIIQDSQKLWSLVHPDDSLAIQSLIAESLHKPESINLEHRIVTPSGRVKWIQVIAQAEQQANGDNIWDGVVIDITQRKHTEQLLADYNRTLEKQVSERTIALEQEIWERKRAEDAAKAAEIALRKANLELERLATLDGLTQVANRRRFDEYLSQEWRRMAREQQYLSLILCDVDYFKSYNDHYGHQAGDACLKRVAAAMRNTLKRPADLVARYGGEEFAIILPSTAVQGAIAVAQAIQKAIKLLRLPHIQSQISDFITVSFGVSSIIPIPNLRVETLITTADQALYEAKKQGRDRIVCV</sequence>
<reference evidence="5 6" key="1">
    <citation type="submission" date="2017-08" db="EMBL/GenBank/DDBJ databases">
        <title>Genomes of Fischerella (Mastigocladus) sp. strains.</title>
        <authorList>
            <person name="Miller S.R."/>
        </authorList>
    </citation>
    <scope>NUCLEOTIDE SEQUENCE [LARGE SCALE GENOMIC DNA]</scope>
    <source>
        <strain evidence="5 6">CCMEE 5323</strain>
    </source>
</reference>
<dbReference type="InterPro" id="IPR050469">
    <property type="entry name" value="Diguanylate_Cyclase"/>
</dbReference>
<dbReference type="RefSeq" id="WP_102205084.1">
    <property type="nucleotide sequence ID" value="NZ_CAWNVR010000248.1"/>
</dbReference>
<dbReference type="InterPro" id="IPR043128">
    <property type="entry name" value="Rev_trsase/Diguanyl_cyclase"/>
</dbReference>
<dbReference type="GO" id="GO:0052621">
    <property type="term" value="F:diguanylate cyclase activity"/>
    <property type="evidence" value="ECO:0007669"/>
    <property type="project" value="TreeGrafter"/>
</dbReference>
<dbReference type="CDD" id="cd00130">
    <property type="entry name" value="PAS"/>
    <property type="match status" value="2"/>
</dbReference>
<dbReference type="Gene3D" id="3.30.450.20">
    <property type="entry name" value="PAS domain"/>
    <property type="match status" value="3"/>
</dbReference>
<dbReference type="GO" id="GO:0043709">
    <property type="term" value="P:cell adhesion involved in single-species biofilm formation"/>
    <property type="evidence" value="ECO:0007669"/>
    <property type="project" value="TreeGrafter"/>
</dbReference>
<organism evidence="5 6">
    <name type="scientific">Fischerella muscicola CCMEE 5323</name>
    <dbReference type="NCBI Taxonomy" id="2019572"/>
    <lineage>
        <taxon>Bacteria</taxon>
        <taxon>Bacillati</taxon>
        <taxon>Cyanobacteriota</taxon>
        <taxon>Cyanophyceae</taxon>
        <taxon>Nostocales</taxon>
        <taxon>Hapalosiphonaceae</taxon>
        <taxon>Fischerella</taxon>
    </lineage>
</organism>
<evidence type="ECO:0000256" key="1">
    <source>
        <dbReference type="SAM" id="Coils"/>
    </source>
</evidence>
<evidence type="ECO:0000313" key="5">
    <source>
        <dbReference type="EMBL" id="PLZ91608.1"/>
    </source>
</evidence>
<dbReference type="CDD" id="cd01949">
    <property type="entry name" value="GGDEF"/>
    <property type="match status" value="1"/>
</dbReference>
<feature type="domain" description="PAC" evidence="3">
    <location>
        <begin position="90"/>
        <end position="142"/>
    </location>
</feature>
<evidence type="ECO:0008006" key="7">
    <source>
        <dbReference type="Google" id="ProtNLM"/>
    </source>
</evidence>
<dbReference type="Pfam" id="PF00990">
    <property type="entry name" value="GGDEF"/>
    <property type="match status" value="1"/>
</dbReference>
<dbReference type="NCBIfam" id="TIGR00254">
    <property type="entry name" value="GGDEF"/>
    <property type="match status" value="1"/>
</dbReference>
<dbReference type="PROSITE" id="PS50112">
    <property type="entry name" value="PAS"/>
    <property type="match status" value="3"/>
</dbReference>
<proteinExistence type="predicted"/>
<evidence type="ECO:0000313" key="6">
    <source>
        <dbReference type="Proteomes" id="UP000235036"/>
    </source>
</evidence>
<dbReference type="SUPFAM" id="SSF55073">
    <property type="entry name" value="Nucleotide cyclase"/>
    <property type="match status" value="1"/>
</dbReference>
<dbReference type="Proteomes" id="UP000235036">
    <property type="component" value="Unassembled WGS sequence"/>
</dbReference>
<dbReference type="Gene3D" id="3.30.70.270">
    <property type="match status" value="1"/>
</dbReference>
<dbReference type="InterPro" id="IPR000014">
    <property type="entry name" value="PAS"/>
</dbReference>
<dbReference type="Pfam" id="PF08448">
    <property type="entry name" value="PAS_4"/>
    <property type="match status" value="1"/>
</dbReference>
<dbReference type="SMART" id="SM00091">
    <property type="entry name" value="PAS"/>
    <property type="match status" value="3"/>
</dbReference>
<dbReference type="InterPro" id="IPR035965">
    <property type="entry name" value="PAS-like_dom_sf"/>
</dbReference>
<dbReference type="SUPFAM" id="SSF55785">
    <property type="entry name" value="PYP-like sensor domain (PAS domain)"/>
    <property type="match status" value="3"/>
</dbReference>
<protein>
    <recommendedName>
        <fullName evidence="7">Diguanylate cyclase</fullName>
    </recommendedName>
</protein>
<evidence type="ECO:0000259" key="3">
    <source>
        <dbReference type="PROSITE" id="PS50113"/>
    </source>
</evidence>
<feature type="domain" description="PAC" evidence="3">
    <location>
        <begin position="346"/>
        <end position="397"/>
    </location>
</feature>
<name>A0A2N6K5K7_FISMU</name>
<evidence type="ECO:0000259" key="4">
    <source>
        <dbReference type="PROSITE" id="PS50887"/>
    </source>
</evidence>
<dbReference type="Pfam" id="PF08447">
    <property type="entry name" value="PAS_3"/>
    <property type="match status" value="1"/>
</dbReference>
<feature type="domain" description="PAS" evidence="2">
    <location>
        <begin position="11"/>
        <end position="47"/>
    </location>
</feature>
<dbReference type="InterPro" id="IPR000160">
    <property type="entry name" value="GGDEF_dom"/>
</dbReference>
<dbReference type="FunFam" id="3.30.70.270:FF:000001">
    <property type="entry name" value="Diguanylate cyclase domain protein"/>
    <property type="match status" value="1"/>
</dbReference>
<keyword evidence="1" id="KW-0175">Coiled coil</keyword>
<keyword evidence="6" id="KW-1185">Reference proteome</keyword>
<feature type="domain" description="PAC" evidence="3">
    <location>
        <begin position="215"/>
        <end position="266"/>
    </location>
</feature>
<dbReference type="SMART" id="SM00086">
    <property type="entry name" value="PAC"/>
    <property type="match status" value="3"/>
</dbReference>
<feature type="domain" description="PAS" evidence="2">
    <location>
        <begin position="267"/>
        <end position="343"/>
    </location>
</feature>
<dbReference type="InterPro" id="IPR013656">
    <property type="entry name" value="PAS_4"/>
</dbReference>
<feature type="domain" description="PAS" evidence="2">
    <location>
        <begin position="148"/>
        <end position="199"/>
    </location>
</feature>
<comment type="caution">
    <text evidence="5">The sequence shown here is derived from an EMBL/GenBank/DDBJ whole genome shotgun (WGS) entry which is preliminary data.</text>
</comment>
<dbReference type="InterPro" id="IPR000700">
    <property type="entry name" value="PAS-assoc_C"/>
</dbReference>
<dbReference type="GO" id="GO:0005886">
    <property type="term" value="C:plasma membrane"/>
    <property type="evidence" value="ECO:0007669"/>
    <property type="project" value="TreeGrafter"/>
</dbReference>
<dbReference type="GO" id="GO:1902201">
    <property type="term" value="P:negative regulation of bacterial-type flagellum-dependent cell motility"/>
    <property type="evidence" value="ECO:0007669"/>
    <property type="project" value="TreeGrafter"/>
</dbReference>
<dbReference type="PANTHER" id="PTHR45138:SF9">
    <property type="entry name" value="DIGUANYLATE CYCLASE DGCM-RELATED"/>
    <property type="match status" value="1"/>
</dbReference>